<dbReference type="AlphaFoldDB" id="A0ABD3PTF7"/>
<dbReference type="Proteomes" id="UP001530400">
    <property type="component" value="Unassembled WGS sequence"/>
</dbReference>
<reference evidence="1 2" key="1">
    <citation type="submission" date="2024-10" db="EMBL/GenBank/DDBJ databases">
        <title>Updated reference genomes for cyclostephanoid diatoms.</title>
        <authorList>
            <person name="Roberts W.R."/>
            <person name="Alverson A.J."/>
        </authorList>
    </citation>
    <scope>NUCLEOTIDE SEQUENCE [LARGE SCALE GENOMIC DNA]</scope>
    <source>
        <strain evidence="1 2">AJA010-31</strain>
    </source>
</reference>
<comment type="caution">
    <text evidence="1">The sequence shown here is derived from an EMBL/GenBank/DDBJ whole genome shotgun (WGS) entry which is preliminary data.</text>
</comment>
<dbReference type="EMBL" id="JALLPJ020000466">
    <property type="protein sequence ID" value="KAL3791393.1"/>
    <property type="molecule type" value="Genomic_DNA"/>
</dbReference>
<keyword evidence="2" id="KW-1185">Reference proteome</keyword>
<gene>
    <name evidence="1" type="ORF">ACHAWO_005017</name>
</gene>
<name>A0ABD3PTF7_9STRA</name>
<evidence type="ECO:0000313" key="1">
    <source>
        <dbReference type="EMBL" id="KAL3791393.1"/>
    </source>
</evidence>
<sequence length="313" mass="34134">MFRPRIAMRLRERRRKRRLRLLLLVGCLLCLLTVAEQRSLRGRFFGAKNITRTRKEVASIWEQLGCYQQRAYRMDTDQFHDLHAQLLPQLEEQFPTKRPRGKSPNGPINTKLRLSAALRFAAGGSPLDIMLTHGMSRQSVYDSIWGTTDAVNQTKSLDFNADGAEFPSHEEQEEIAKGFKAMSAAQFDRIVLALDGMLVWTVQPTSADCDVMKVGERQFHCFRKDKFGMNLMAGCDHPYPTALLHGRPYFSTGFSGGVSSSAATGADSWVSAADSAAVSAVGASVSVPAGADEAAASSAVSSGAASVTVEGIV</sequence>
<proteinExistence type="predicted"/>
<evidence type="ECO:0000313" key="2">
    <source>
        <dbReference type="Proteomes" id="UP001530400"/>
    </source>
</evidence>
<protein>
    <recommendedName>
        <fullName evidence="3">DDE Tnp4 domain-containing protein</fullName>
    </recommendedName>
</protein>
<evidence type="ECO:0008006" key="3">
    <source>
        <dbReference type="Google" id="ProtNLM"/>
    </source>
</evidence>
<organism evidence="1 2">
    <name type="scientific">Cyclotella atomus</name>
    <dbReference type="NCBI Taxonomy" id="382360"/>
    <lineage>
        <taxon>Eukaryota</taxon>
        <taxon>Sar</taxon>
        <taxon>Stramenopiles</taxon>
        <taxon>Ochrophyta</taxon>
        <taxon>Bacillariophyta</taxon>
        <taxon>Coscinodiscophyceae</taxon>
        <taxon>Thalassiosirophycidae</taxon>
        <taxon>Stephanodiscales</taxon>
        <taxon>Stephanodiscaceae</taxon>
        <taxon>Cyclotella</taxon>
    </lineage>
</organism>
<accession>A0ABD3PTF7</accession>